<dbReference type="EMBL" id="CP120206">
    <property type="protein sequence ID" value="WET43363.1"/>
    <property type="molecule type" value="Genomic_DNA"/>
</dbReference>
<evidence type="ECO:0000313" key="3">
    <source>
        <dbReference type="Proteomes" id="UP001220238"/>
    </source>
</evidence>
<feature type="transmembrane region" description="Helical" evidence="1">
    <location>
        <begin position="59"/>
        <end position="81"/>
    </location>
</feature>
<dbReference type="Proteomes" id="UP001220238">
    <property type="component" value="Chromosome"/>
</dbReference>
<keyword evidence="1" id="KW-0812">Transmembrane</keyword>
<keyword evidence="1" id="KW-0472">Membrane</keyword>
<evidence type="ECO:0000313" key="2">
    <source>
        <dbReference type="EMBL" id="WET43363.1"/>
    </source>
</evidence>
<gene>
    <name evidence="2" type="ORF">P2W56_07945</name>
</gene>
<feature type="transmembrane region" description="Helical" evidence="1">
    <location>
        <begin position="17"/>
        <end position="47"/>
    </location>
</feature>
<reference evidence="2" key="1">
    <citation type="submission" date="2023-03" db="EMBL/GenBank/DDBJ databases">
        <title>Corynebacterium amycolatum SB-1.</title>
        <authorList>
            <person name="Jo H."/>
        </authorList>
    </citation>
    <scope>NUCLEOTIDE SEQUENCE</scope>
    <source>
        <strain evidence="2">SB-1</strain>
    </source>
</reference>
<evidence type="ECO:0000256" key="1">
    <source>
        <dbReference type="SAM" id="Phobius"/>
    </source>
</evidence>
<dbReference type="GeneID" id="92768894"/>
<proteinExistence type="predicted"/>
<protein>
    <submittedName>
        <fullName evidence="2">Uncharacterized protein</fullName>
    </submittedName>
</protein>
<sequence length="101" mass="11458">MQAKGAKDKRVPGIIDWGFQIIAVILFLAGVFIAFPIPFLTGIYGLFEAKKAEDEYRRRWIIFTLISVFLAIAMFVAWLILSPSGGIEQVPTEQTEWQPVR</sequence>
<organism evidence="2 3">
    <name type="scientific">Corynebacterium amycolatum</name>
    <dbReference type="NCBI Taxonomy" id="43765"/>
    <lineage>
        <taxon>Bacteria</taxon>
        <taxon>Bacillati</taxon>
        <taxon>Actinomycetota</taxon>
        <taxon>Actinomycetes</taxon>
        <taxon>Mycobacteriales</taxon>
        <taxon>Corynebacteriaceae</taxon>
        <taxon>Corynebacterium</taxon>
    </lineage>
</organism>
<name>A0AB38XTP0_CORAY</name>
<dbReference type="AlphaFoldDB" id="A0AB38XTP0"/>
<accession>A0AB38XTP0</accession>
<dbReference type="RefSeq" id="WP_038625496.1">
    <property type="nucleotide sequence ID" value="NZ_CP046975.1"/>
</dbReference>
<keyword evidence="1" id="KW-1133">Transmembrane helix</keyword>